<dbReference type="EMBL" id="JAYMRP010000038">
    <property type="protein sequence ID" value="MFB8777042.1"/>
    <property type="molecule type" value="Genomic_DNA"/>
</dbReference>
<organism evidence="2 3">
    <name type="scientific">Streptomyces broussonetiae</name>
    <dbReference type="NCBI Taxonomy" id="2686304"/>
    <lineage>
        <taxon>Bacteria</taxon>
        <taxon>Bacillati</taxon>
        <taxon>Actinomycetota</taxon>
        <taxon>Actinomycetes</taxon>
        <taxon>Kitasatosporales</taxon>
        <taxon>Streptomycetaceae</taxon>
        <taxon>Streptomyces</taxon>
    </lineage>
</organism>
<feature type="transmembrane region" description="Helical" evidence="1">
    <location>
        <begin position="152"/>
        <end position="170"/>
    </location>
</feature>
<protein>
    <submittedName>
        <fullName evidence="2">MFS transporter</fullName>
    </submittedName>
</protein>
<feature type="transmembrane region" description="Helical" evidence="1">
    <location>
        <begin position="227"/>
        <end position="245"/>
    </location>
</feature>
<dbReference type="RefSeq" id="WP_376735545.1">
    <property type="nucleotide sequence ID" value="NZ_JAYMRP010000038.1"/>
</dbReference>
<keyword evidence="1" id="KW-1133">Transmembrane helix</keyword>
<comment type="caution">
    <text evidence="2">The sequence shown here is derived from an EMBL/GenBank/DDBJ whole genome shotgun (WGS) entry which is preliminary data.</text>
</comment>
<dbReference type="InterPro" id="IPR011701">
    <property type="entry name" value="MFS"/>
</dbReference>
<feature type="transmembrane region" description="Helical" evidence="1">
    <location>
        <begin position="176"/>
        <end position="193"/>
    </location>
</feature>
<feature type="transmembrane region" description="Helical" evidence="1">
    <location>
        <begin position="83"/>
        <end position="101"/>
    </location>
</feature>
<feature type="transmembrane region" description="Helical" evidence="1">
    <location>
        <begin position="376"/>
        <end position="396"/>
    </location>
</feature>
<feature type="transmembrane region" description="Helical" evidence="1">
    <location>
        <begin position="289"/>
        <end position="308"/>
    </location>
</feature>
<keyword evidence="3" id="KW-1185">Reference proteome</keyword>
<sequence>MTISPARAPGTGRSGDVRRLTRPLYCYAFLDELVLLYPVYALLFADSGMSGWQIASLFALWSLTSVVLEVPSGAWADAVSRRLLLWVGPLITAAGYALWILTPSYLAFAAGFVLWGIKGALGSGALEALVYEELDRAGASGRYAHVMGRVHSLGMLGVVAAMGLAGPVFAAGGYDAVGAASVAGCLLTALAAWRLPEHGGDTAAEDEKGGWAAALKDGVTEVRGSRAVLGALLLVPVVTGVWGALDEYTPLLVRETGAPDLAVPWLLLVIYGGATLGGLLAGRAARLGAVRLGVLLAASGVALAAGAATGSPAGVALVGLAFGGFQLATVLADARLQHAIGGPARATVTSLAGVVTEVVTIAVFASYAALTMGASHGTAFVVLSVPYVVAGVALMVTRARRA</sequence>
<feature type="transmembrane region" description="Helical" evidence="1">
    <location>
        <begin position="314"/>
        <end position="334"/>
    </location>
</feature>
<name>A0ABV5EJK8_9ACTN</name>
<proteinExistence type="predicted"/>
<dbReference type="PANTHER" id="PTHR23530">
    <property type="entry name" value="TRANSPORT PROTEIN-RELATED"/>
    <property type="match status" value="1"/>
</dbReference>
<reference evidence="2 3" key="1">
    <citation type="submission" date="2024-01" db="EMBL/GenBank/DDBJ databases">
        <title>Genome mining of biosynthetic gene clusters to explore secondary metabolites of Streptomyces sp.</title>
        <authorList>
            <person name="Baig A."/>
            <person name="Ajitkumar Shintre N."/>
            <person name="Kumar H."/>
            <person name="Anbarasu A."/>
            <person name="Ramaiah S."/>
        </authorList>
    </citation>
    <scope>NUCLEOTIDE SEQUENCE [LARGE SCALE GENOMIC DNA]</scope>
    <source>
        <strain evidence="2 3">A57</strain>
    </source>
</reference>
<keyword evidence="1" id="KW-0812">Transmembrane</keyword>
<evidence type="ECO:0000313" key="3">
    <source>
        <dbReference type="Proteomes" id="UP001585080"/>
    </source>
</evidence>
<feature type="transmembrane region" description="Helical" evidence="1">
    <location>
        <begin position="24"/>
        <end position="45"/>
    </location>
</feature>
<keyword evidence="1" id="KW-0472">Membrane</keyword>
<dbReference type="InterPro" id="IPR036259">
    <property type="entry name" value="MFS_trans_sf"/>
</dbReference>
<gene>
    <name evidence="2" type="ORF">VSS16_30695</name>
</gene>
<dbReference type="Proteomes" id="UP001585080">
    <property type="component" value="Unassembled WGS sequence"/>
</dbReference>
<evidence type="ECO:0000313" key="2">
    <source>
        <dbReference type="EMBL" id="MFB8777042.1"/>
    </source>
</evidence>
<dbReference type="Gene3D" id="1.20.1250.20">
    <property type="entry name" value="MFS general substrate transporter like domains"/>
    <property type="match status" value="1"/>
</dbReference>
<feature type="transmembrane region" description="Helical" evidence="1">
    <location>
        <begin position="346"/>
        <end position="370"/>
    </location>
</feature>
<feature type="transmembrane region" description="Helical" evidence="1">
    <location>
        <begin position="107"/>
        <end position="131"/>
    </location>
</feature>
<dbReference type="PANTHER" id="PTHR23530:SF1">
    <property type="entry name" value="PERMEASE, MAJOR FACILITATOR SUPERFAMILY-RELATED"/>
    <property type="match status" value="1"/>
</dbReference>
<dbReference type="InterPro" id="IPR053160">
    <property type="entry name" value="MFS_DHA3_Transporter"/>
</dbReference>
<feature type="transmembrane region" description="Helical" evidence="1">
    <location>
        <begin position="265"/>
        <end position="282"/>
    </location>
</feature>
<accession>A0ABV5EJK8</accession>
<dbReference type="SUPFAM" id="SSF103473">
    <property type="entry name" value="MFS general substrate transporter"/>
    <property type="match status" value="1"/>
</dbReference>
<dbReference type="Pfam" id="PF07690">
    <property type="entry name" value="MFS_1"/>
    <property type="match status" value="1"/>
</dbReference>
<feature type="transmembrane region" description="Helical" evidence="1">
    <location>
        <begin position="51"/>
        <end position="71"/>
    </location>
</feature>
<evidence type="ECO:0000256" key="1">
    <source>
        <dbReference type="SAM" id="Phobius"/>
    </source>
</evidence>